<comment type="subcellular location">
    <subcellularLocation>
        <location evidence="1">Cytoplasm</location>
    </subcellularLocation>
</comment>
<sequence>MDQYHKVFFIAAPHWRQSAAYRRALAIARRSHAALHIGMFLEPRLGMPFLSDHLRDELLEQCRVDIERDAQELRSTGMDVTCETLWSAEPCREILDRVATLKADLVIKNVHHEAALRRVFVTPLDYRLLRACQVPLHLVAEALNPLPLKVAAALDVARPELLTSGLNEGIIEAARNLASLCGAELHFLHACDLPSAIDYDSATLSSSWDSSYAEQVRISLYRTFNHLADRWQVPMEHRHFVLGPATQGIANFMDDHRIDVVVMGMQSRLGLDRILGSTTERLLYRMSGGMLAVGADTTGHPRLPPGSAEPS</sequence>
<evidence type="ECO:0000259" key="5">
    <source>
        <dbReference type="Pfam" id="PF00582"/>
    </source>
</evidence>
<proteinExistence type="inferred from homology"/>
<comment type="caution">
    <text evidence="6">The sequence shown here is derived from an EMBL/GenBank/DDBJ whole genome shotgun (WGS) entry which is preliminary data.</text>
</comment>
<dbReference type="eggNOG" id="COG0589">
    <property type="taxonomic scope" value="Bacteria"/>
</dbReference>
<dbReference type="EMBL" id="NJBA01000005">
    <property type="protein sequence ID" value="OWP50151.1"/>
    <property type="molecule type" value="Genomic_DNA"/>
</dbReference>
<keyword evidence="3" id="KW-0963">Cytoplasm</keyword>
<accession>A0A246F953</accession>
<comment type="function">
    <text evidence="4">Required for resistance to DNA-damaging agents.</text>
</comment>
<evidence type="ECO:0000256" key="2">
    <source>
        <dbReference type="ARBA" id="ARBA00008791"/>
    </source>
</evidence>
<evidence type="ECO:0000313" key="6">
    <source>
        <dbReference type="EMBL" id="OWP50151.1"/>
    </source>
</evidence>
<dbReference type="Pfam" id="PF00582">
    <property type="entry name" value="Usp"/>
    <property type="match status" value="2"/>
</dbReference>
<evidence type="ECO:0000256" key="4">
    <source>
        <dbReference type="ARBA" id="ARBA00037131"/>
    </source>
</evidence>
<dbReference type="RefSeq" id="WP_088419070.1">
    <property type="nucleotide sequence ID" value="NZ_NJBA01000005.1"/>
</dbReference>
<dbReference type="PANTHER" id="PTHR47892:SF1">
    <property type="entry name" value="UNIVERSAL STRESS PROTEIN E"/>
    <property type="match status" value="1"/>
</dbReference>
<dbReference type="InterPro" id="IPR006016">
    <property type="entry name" value="UspA"/>
</dbReference>
<dbReference type="GO" id="GO:0005737">
    <property type="term" value="C:cytoplasm"/>
    <property type="evidence" value="ECO:0007669"/>
    <property type="project" value="UniProtKB-SubCell"/>
</dbReference>
<feature type="domain" description="UspA" evidence="5">
    <location>
        <begin position="19"/>
        <end position="139"/>
    </location>
</feature>
<dbReference type="AlphaFoldDB" id="A0A246F953"/>
<dbReference type="PANTHER" id="PTHR47892">
    <property type="entry name" value="UNIVERSAL STRESS PROTEIN E"/>
    <property type="match status" value="1"/>
</dbReference>
<evidence type="ECO:0000313" key="7">
    <source>
        <dbReference type="Proteomes" id="UP000198145"/>
    </source>
</evidence>
<evidence type="ECO:0000256" key="3">
    <source>
        <dbReference type="ARBA" id="ARBA00022490"/>
    </source>
</evidence>
<dbReference type="Gene3D" id="3.40.50.12370">
    <property type="match status" value="1"/>
</dbReference>
<dbReference type="STRING" id="46680.GCA_000807755_04649"/>
<dbReference type="SUPFAM" id="SSF52402">
    <property type="entry name" value="Adenine nucleotide alpha hydrolases-like"/>
    <property type="match status" value="2"/>
</dbReference>
<gene>
    <name evidence="6" type="ORF">CEG18_17105</name>
</gene>
<organism evidence="6 7">
    <name type="scientific">Pseudomonas nitroreducens</name>
    <dbReference type="NCBI Taxonomy" id="46680"/>
    <lineage>
        <taxon>Bacteria</taxon>
        <taxon>Pseudomonadati</taxon>
        <taxon>Pseudomonadota</taxon>
        <taxon>Gammaproteobacteria</taxon>
        <taxon>Pseudomonadales</taxon>
        <taxon>Pseudomonadaceae</taxon>
        <taxon>Pseudomonas</taxon>
    </lineage>
</organism>
<reference evidence="6 7" key="1">
    <citation type="submission" date="2017-06" db="EMBL/GenBank/DDBJ databases">
        <title>Draft genome of Pseudomonas nitroreducens DF05.</title>
        <authorList>
            <person name="Iyer R."/>
        </authorList>
    </citation>
    <scope>NUCLEOTIDE SEQUENCE [LARGE SCALE GENOMIC DNA]</scope>
    <source>
        <strain evidence="6 7">DF05</strain>
    </source>
</reference>
<dbReference type="Proteomes" id="UP000198145">
    <property type="component" value="Unassembled WGS sequence"/>
</dbReference>
<evidence type="ECO:0000256" key="1">
    <source>
        <dbReference type="ARBA" id="ARBA00004496"/>
    </source>
</evidence>
<comment type="similarity">
    <text evidence="2">Belongs to the universal stress protein A family.</text>
</comment>
<protein>
    <submittedName>
        <fullName evidence="6">Universal stress protein</fullName>
    </submittedName>
</protein>
<feature type="domain" description="UspA" evidence="5">
    <location>
        <begin position="173"/>
        <end position="286"/>
    </location>
</feature>
<name>A0A246F953_PSENT</name>